<sequence>MTNHLIELHFDSSPLGGVTLDGLLAEFDRLDQLLSKEQENFGALIVRSGNEWLERSKSKPVPKKLFDCLWFEGEICILFASSNQGKSILAVQIADAISKGRPIPGFRLEADTQPVLYADFEMSEKQFEIRYGDGEGNFYRWSNDFMRAELNPEADLPKGYTNFEDYVIDCIEQFIVQTRTRILVIDNLTYLATNTETAKEAAPLMKKLKQLKTKYDLSLLVLAHTPKRDSSKPLTQNDLQGSSRLIQFCDSCIAIGSSVQGSDVKYLKQLKARNTAYEYDEDNVVICQIKKTDGFLHFERIGNGKERDHLRTAFEEKNVQRTEVMSLAAQGMTQRDIALTIGRSASFVNRLLKAQST</sequence>
<dbReference type="eggNOG" id="COG2197">
    <property type="taxonomic scope" value="Bacteria"/>
</dbReference>
<dbReference type="Gene3D" id="3.40.50.300">
    <property type="entry name" value="P-loop containing nucleotide triphosphate hydrolases"/>
    <property type="match status" value="1"/>
</dbReference>
<dbReference type="AlphaFoldDB" id="I2GCF4"/>
<proteinExistence type="predicted"/>
<dbReference type="InterPro" id="IPR027417">
    <property type="entry name" value="P-loop_NTPase"/>
</dbReference>
<dbReference type="EMBL" id="CAIT01000004">
    <property type="protein sequence ID" value="CCH51578.1"/>
    <property type="molecule type" value="Genomic_DNA"/>
</dbReference>
<name>I2GCF4_9BACT</name>
<evidence type="ECO:0008006" key="3">
    <source>
        <dbReference type="Google" id="ProtNLM"/>
    </source>
</evidence>
<dbReference type="Pfam" id="PF13481">
    <property type="entry name" value="AAA_25"/>
    <property type="match status" value="1"/>
</dbReference>
<evidence type="ECO:0000313" key="2">
    <source>
        <dbReference type="Proteomes" id="UP000009309"/>
    </source>
</evidence>
<evidence type="ECO:0000313" key="1">
    <source>
        <dbReference type="EMBL" id="CCH51578.1"/>
    </source>
</evidence>
<protein>
    <recommendedName>
        <fullName evidence="3">LuxR family transcriptional regulator</fullName>
    </recommendedName>
</protein>
<keyword evidence="2" id="KW-1185">Reference proteome</keyword>
<dbReference type="SUPFAM" id="SSF52540">
    <property type="entry name" value="P-loop containing nucleoside triphosphate hydrolases"/>
    <property type="match status" value="1"/>
</dbReference>
<dbReference type="RefSeq" id="WP_009280164.1">
    <property type="nucleotide sequence ID" value="NZ_CAIT01000004.1"/>
</dbReference>
<organism evidence="1 2">
    <name type="scientific">Fibrisoma limi BUZ 3</name>
    <dbReference type="NCBI Taxonomy" id="1185876"/>
    <lineage>
        <taxon>Bacteria</taxon>
        <taxon>Pseudomonadati</taxon>
        <taxon>Bacteroidota</taxon>
        <taxon>Cytophagia</taxon>
        <taxon>Cytophagales</taxon>
        <taxon>Spirosomataceae</taxon>
        <taxon>Fibrisoma</taxon>
    </lineage>
</organism>
<dbReference type="Proteomes" id="UP000009309">
    <property type="component" value="Unassembled WGS sequence"/>
</dbReference>
<dbReference type="OrthoDB" id="786308at2"/>
<dbReference type="STRING" id="1185876.BN8_00507"/>
<reference evidence="1 2" key="1">
    <citation type="journal article" date="2012" name="J. Bacteriol.">
        <title>Genome Sequence of the Filamentous Bacterium Fibrisoma limi BUZ 3T.</title>
        <authorList>
            <person name="Filippini M."/>
            <person name="Qi W."/>
            <person name="Jaenicke S."/>
            <person name="Goesmann A."/>
            <person name="Smits T.H."/>
            <person name="Bagheri H.C."/>
        </authorList>
    </citation>
    <scope>NUCLEOTIDE SEQUENCE [LARGE SCALE GENOMIC DNA]</scope>
    <source>
        <strain evidence="2">BUZ 3T</strain>
    </source>
</reference>
<accession>I2GCF4</accession>
<comment type="caution">
    <text evidence="1">The sequence shown here is derived from an EMBL/GenBank/DDBJ whole genome shotgun (WGS) entry which is preliminary data.</text>
</comment>
<gene>
    <name evidence="1" type="ORF">BN8_00507</name>
</gene>